<sequence>MKVFLTISQLIYALCLVPWLFVWGMSVMVFDAGIHFWNSYYFTIISLFPVAALGCSILAWILRVRRKRAAVLINLIPMLWIVGFGVILLAFLQLR</sequence>
<evidence type="ECO:0000313" key="2">
    <source>
        <dbReference type="EMBL" id="MCZ8511779.1"/>
    </source>
</evidence>
<evidence type="ECO:0000256" key="1">
    <source>
        <dbReference type="SAM" id="Phobius"/>
    </source>
</evidence>
<gene>
    <name evidence="2" type="ORF">O9H85_04945</name>
</gene>
<keyword evidence="1" id="KW-0812">Transmembrane</keyword>
<organism evidence="2 3">
    <name type="scientific">Paenibacillus gyeongsangnamensis</name>
    <dbReference type="NCBI Taxonomy" id="3388067"/>
    <lineage>
        <taxon>Bacteria</taxon>
        <taxon>Bacillati</taxon>
        <taxon>Bacillota</taxon>
        <taxon>Bacilli</taxon>
        <taxon>Bacillales</taxon>
        <taxon>Paenibacillaceae</taxon>
        <taxon>Paenibacillus</taxon>
    </lineage>
</organism>
<evidence type="ECO:0000313" key="3">
    <source>
        <dbReference type="Proteomes" id="UP001527882"/>
    </source>
</evidence>
<name>A0ABT4Q4I6_9BACL</name>
<keyword evidence="1" id="KW-0472">Membrane</keyword>
<feature type="transmembrane region" description="Helical" evidence="1">
    <location>
        <begin position="69"/>
        <end position="92"/>
    </location>
</feature>
<dbReference type="EMBL" id="JAQAGZ010000003">
    <property type="protein sequence ID" value="MCZ8511779.1"/>
    <property type="molecule type" value="Genomic_DNA"/>
</dbReference>
<protein>
    <submittedName>
        <fullName evidence="2">Uncharacterized protein</fullName>
    </submittedName>
</protein>
<dbReference type="RefSeq" id="WP_269880182.1">
    <property type="nucleotide sequence ID" value="NZ_JAQAGZ010000003.1"/>
</dbReference>
<keyword evidence="1" id="KW-1133">Transmembrane helix</keyword>
<comment type="caution">
    <text evidence="2">The sequence shown here is derived from an EMBL/GenBank/DDBJ whole genome shotgun (WGS) entry which is preliminary data.</text>
</comment>
<dbReference type="Proteomes" id="UP001527882">
    <property type="component" value="Unassembled WGS sequence"/>
</dbReference>
<reference evidence="2 3" key="1">
    <citation type="submission" date="2022-12" db="EMBL/GenBank/DDBJ databases">
        <title>Draft genome sequence of Paenibacillus sp. dW9.</title>
        <authorList>
            <person name="Choi E.-W."/>
            <person name="Kim D.-U."/>
        </authorList>
    </citation>
    <scope>NUCLEOTIDE SEQUENCE [LARGE SCALE GENOMIC DNA]</scope>
    <source>
        <strain evidence="3">dW9</strain>
    </source>
</reference>
<keyword evidence="3" id="KW-1185">Reference proteome</keyword>
<accession>A0ABT4Q4I6</accession>
<feature type="transmembrane region" description="Helical" evidence="1">
    <location>
        <begin position="40"/>
        <end position="62"/>
    </location>
</feature>
<proteinExistence type="predicted"/>
<feature type="transmembrane region" description="Helical" evidence="1">
    <location>
        <begin position="12"/>
        <end position="34"/>
    </location>
</feature>